<dbReference type="RefSeq" id="WP_173964786.1">
    <property type="nucleotide sequence ID" value="NZ_CADCST010000063.1"/>
</dbReference>
<evidence type="ECO:0000313" key="1">
    <source>
        <dbReference type="EMBL" id="CAA9195817.1"/>
    </source>
</evidence>
<dbReference type="EMBL" id="CADCST010000063">
    <property type="protein sequence ID" value="CAA9195817.1"/>
    <property type="molecule type" value="Genomic_DNA"/>
</dbReference>
<organism evidence="1 2">
    <name type="scientific">Flavobacterium collinsii</name>
    <dbReference type="NCBI Taxonomy" id="1114861"/>
    <lineage>
        <taxon>Bacteria</taxon>
        <taxon>Pseudomonadati</taxon>
        <taxon>Bacteroidota</taxon>
        <taxon>Flavobacteriia</taxon>
        <taxon>Flavobacteriales</taxon>
        <taxon>Flavobacteriaceae</taxon>
        <taxon>Flavobacterium</taxon>
    </lineage>
</organism>
<evidence type="ECO:0000313" key="2">
    <source>
        <dbReference type="Proteomes" id="UP000474567"/>
    </source>
</evidence>
<accession>A0ABM8KET6</accession>
<proteinExistence type="predicted"/>
<name>A0ABM8KET6_9FLAO</name>
<keyword evidence="2" id="KW-1185">Reference proteome</keyword>
<dbReference type="Proteomes" id="UP000474567">
    <property type="component" value="Unassembled WGS sequence"/>
</dbReference>
<comment type="caution">
    <text evidence="1">The sequence shown here is derived from an EMBL/GenBank/DDBJ whole genome shotgun (WGS) entry which is preliminary data.</text>
</comment>
<sequence>MKKFTFEELPDAVVKLYEKIEAIESFLEDNKTNLKRRGVPLYHLSKEKCSTCFNKSDLAQLFYILMDEKIFFFDCHDQKCNRSKIQLFVEENFTYKGDSGFQTTIDTISKQFSESKGFTYKDKQIKFLERIIDTLEKRRDKIIGW</sequence>
<gene>
    <name evidence="1" type="ORF">FLACOL7796_00810</name>
</gene>
<protein>
    <submittedName>
        <fullName evidence="1">Uncharacterized protein</fullName>
    </submittedName>
</protein>
<reference evidence="1 2" key="1">
    <citation type="submission" date="2020-02" db="EMBL/GenBank/DDBJ databases">
        <authorList>
            <person name="Criscuolo A."/>
        </authorList>
    </citation>
    <scope>NUCLEOTIDE SEQUENCE [LARGE SCALE GENOMIC DNA]</scope>
    <source>
        <strain evidence="1">CECT7796</strain>
    </source>
</reference>